<feature type="site" description="Important for electron transfer" evidence="13">
    <location>
        <position position="1199"/>
    </location>
</feature>
<feature type="compositionally biased region" description="Low complexity" evidence="15">
    <location>
        <begin position="368"/>
        <end position="377"/>
    </location>
</feature>
<dbReference type="GO" id="GO:0006260">
    <property type="term" value="P:DNA replication"/>
    <property type="evidence" value="ECO:0007669"/>
    <property type="project" value="UniProtKB-KW"/>
</dbReference>
<dbReference type="SUPFAM" id="SSF51998">
    <property type="entry name" value="PFL-like glycyl radical enzymes"/>
    <property type="match status" value="1"/>
</dbReference>
<evidence type="ECO:0000256" key="3">
    <source>
        <dbReference type="ARBA" id="ARBA00022581"/>
    </source>
</evidence>
<keyword evidence="11 13" id="KW-1015">Disulfide bond</keyword>
<feature type="region of interest" description="Disordered" evidence="15">
    <location>
        <begin position="211"/>
        <end position="242"/>
    </location>
</feature>
<proteinExistence type="inferred from homology"/>
<evidence type="ECO:0000256" key="9">
    <source>
        <dbReference type="ARBA" id="ARBA00022937"/>
    </source>
</evidence>
<dbReference type="GO" id="GO:0005524">
    <property type="term" value="F:ATP binding"/>
    <property type="evidence" value="ECO:0007669"/>
    <property type="project" value="UniProtKB-UniRule"/>
</dbReference>
<evidence type="ECO:0000256" key="14">
    <source>
        <dbReference type="RuleBase" id="RU003410"/>
    </source>
</evidence>
<reference evidence="17" key="1">
    <citation type="journal article" date="2018" name="J. ISSAAS">
        <title>Ultrasensitive capture of human herpes simplex virus genomes directly from clinical samples reveals extraordinarily limited evolution in cell culture.</title>
        <authorList>
            <person name="Greninger A.L."/>
            <person name="Roychoudhury P."/>
            <person name="Xie H."/>
            <person name="Casto A."/>
            <person name="Cent A."/>
            <person name="Pepper G."/>
            <person name="Koelle D.M."/>
            <person name="Huang M.-L."/>
            <person name="Wald A."/>
            <person name="Johnston C."/>
            <person name="Jerome K.R."/>
        </authorList>
    </citation>
    <scope>NUCLEOTIDE SEQUENCE</scope>
    <source>
        <strain evidence="17">HSV1-ORIGINAL-H3</strain>
    </source>
</reference>
<feature type="binding site" evidence="13">
    <location>
        <position position="699"/>
    </location>
    <ligand>
        <name>substrate</name>
    </ligand>
</feature>
<evidence type="ECO:0000256" key="12">
    <source>
        <dbReference type="ARBA" id="ARBA00023323"/>
    </source>
</evidence>
<comment type="catalytic activity">
    <reaction evidence="13 14">
        <text>a 2'-deoxyribonucleoside 5'-diphosphate + [thioredoxin]-disulfide + H2O = a ribonucleoside 5'-diphosphate + [thioredoxin]-dithiol</text>
        <dbReference type="Rhea" id="RHEA:23252"/>
        <dbReference type="Rhea" id="RHEA-COMP:10698"/>
        <dbReference type="Rhea" id="RHEA-COMP:10700"/>
        <dbReference type="ChEBI" id="CHEBI:15377"/>
        <dbReference type="ChEBI" id="CHEBI:29950"/>
        <dbReference type="ChEBI" id="CHEBI:50058"/>
        <dbReference type="ChEBI" id="CHEBI:57930"/>
        <dbReference type="ChEBI" id="CHEBI:73316"/>
        <dbReference type="EC" id="1.17.4.1"/>
    </reaction>
</comment>
<feature type="active site" description="Proton acceptor" evidence="13">
    <location>
        <position position="882"/>
    </location>
</feature>
<dbReference type="HAMAP" id="MF_04026">
    <property type="entry name" value="HSV_RIR1"/>
    <property type="match status" value="1"/>
</dbReference>
<feature type="active site" description="Cysteine radical intermediate" evidence="13">
    <location>
        <position position="880"/>
    </location>
</feature>
<keyword evidence="4" id="KW-1085">Inhibition of host caspases by virus</keyword>
<keyword evidence="3" id="KW-0945">Host-virus interaction</keyword>
<dbReference type="EC" id="1.17.4.1" evidence="13"/>
<evidence type="ECO:0000256" key="15">
    <source>
        <dbReference type="SAM" id="MobiDB-lite"/>
    </source>
</evidence>
<keyword evidence="5" id="KW-0235">DNA replication</keyword>
<dbReference type="GO" id="GO:0019046">
    <property type="term" value="P:release from viral latency"/>
    <property type="evidence" value="ECO:0007669"/>
    <property type="project" value="UniProtKB-KW"/>
</dbReference>
<feature type="binding site" evidence="13">
    <location>
        <begin position="668"/>
        <end position="669"/>
    </location>
    <ligand>
        <name>substrate</name>
    </ligand>
</feature>
<keyword evidence="12" id="KW-1119">Modulation of host cell apoptosis by virus</keyword>
<keyword evidence="2 13" id="KW-0244">Early protein</keyword>
<gene>
    <name evidence="13" type="primary">RIR1</name>
</gene>
<feature type="site" description="Important for hydrogen atom transfer" evidence="13">
    <location>
        <position position="669"/>
    </location>
</feature>
<dbReference type="GO" id="GO:0033668">
    <property type="term" value="P:symbiont-mediated suppression of host apoptosis"/>
    <property type="evidence" value="ECO:0007669"/>
    <property type="project" value="UniProtKB-KW"/>
</dbReference>
<dbReference type="InterPro" id="IPR034717">
    <property type="entry name" value="HSV_RIR1"/>
</dbReference>
<evidence type="ECO:0000259" key="16">
    <source>
        <dbReference type="PROSITE" id="PS00089"/>
    </source>
</evidence>
<feature type="compositionally biased region" description="Acidic residues" evidence="15">
    <location>
        <begin position="283"/>
        <end position="293"/>
    </location>
</feature>
<feature type="binding site" evidence="13">
    <location>
        <position position="653"/>
    </location>
    <ligand>
        <name>substrate</name>
    </ligand>
</feature>
<dbReference type="GO" id="GO:0009263">
    <property type="term" value="P:deoxyribonucleotide biosynthetic process"/>
    <property type="evidence" value="ECO:0007669"/>
    <property type="project" value="UniProtKB-KW"/>
</dbReference>
<keyword evidence="10 13" id="KW-0560">Oxidoreductase</keyword>
<dbReference type="UniPathway" id="UPA00326"/>
<dbReference type="Pfam" id="PF02867">
    <property type="entry name" value="Ribonuc_red_lgC"/>
    <property type="match status" value="1"/>
</dbReference>
<dbReference type="InterPro" id="IPR039718">
    <property type="entry name" value="Rrm1"/>
</dbReference>
<evidence type="ECO:0000256" key="6">
    <source>
        <dbReference type="ARBA" id="ARBA00022741"/>
    </source>
</evidence>
<evidence type="ECO:0000256" key="4">
    <source>
        <dbReference type="ARBA" id="ARBA00022615"/>
    </source>
</evidence>
<comment type="subunit">
    <text evidence="13">Heterotetramer composed of a homodimer of the large subunit (R1) and a homodimer of the small subunit (R2). Larger multisubunit protein complex are also active, composed of (R1)n(R2)n.</text>
</comment>
<dbReference type="PANTHER" id="PTHR11573">
    <property type="entry name" value="RIBONUCLEOSIDE-DIPHOSPHATE REDUCTASE LARGE CHAIN"/>
    <property type="match status" value="1"/>
</dbReference>
<keyword evidence="9" id="KW-1272">Viral reactivation from latency</keyword>
<feature type="compositionally biased region" description="Basic and acidic residues" evidence="15">
    <location>
        <begin position="378"/>
        <end position="391"/>
    </location>
</feature>
<accession>A0A2U9A3U5</accession>
<evidence type="ECO:0000256" key="2">
    <source>
        <dbReference type="ARBA" id="ARBA00022518"/>
    </source>
</evidence>
<keyword evidence="14" id="KW-0215">Deoxyribonucleotide synthesis</keyword>
<feature type="site" description="Important for hydrogen atom transfer" evidence="13">
    <location>
        <position position="895"/>
    </location>
</feature>
<feature type="region of interest" description="Disordered" evidence="15">
    <location>
        <begin position="63"/>
        <end position="119"/>
    </location>
</feature>
<dbReference type="Gene3D" id="3.20.70.20">
    <property type="match status" value="1"/>
</dbReference>
<dbReference type="InterPro" id="IPR013346">
    <property type="entry name" value="NrdE_NrdA_C"/>
</dbReference>
<feature type="site" description="Interacts with thioredoxin/glutaredoxin" evidence="13">
    <location>
        <position position="1219"/>
    </location>
</feature>
<feature type="binding site" evidence="13">
    <location>
        <begin position="1055"/>
        <end position="1059"/>
    </location>
    <ligand>
        <name>substrate</name>
    </ligand>
</feature>
<comment type="function">
    <text evidence="13">Ribonucleoside-diphosphate reductase holoenzyme provides the precursors necessary for viral DNA synthesis. Allows virus growth in non-dividing cells, as well as reactivation from latency in infected hosts. Catalyzes the biosynthesis of deoxyribonucleotides from the corresponding ribonucleotides.</text>
</comment>
<feature type="region of interest" description="Disordered" evidence="15">
    <location>
        <begin position="260"/>
        <end position="402"/>
    </location>
</feature>
<feature type="site" description="Interacts with thioredoxin/glutaredoxin" evidence="13">
    <location>
        <position position="1222"/>
    </location>
</feature>
<feature type="active site" description="Proton acceptor" evidence="13">
    <location>
        <position position="878"/>
    </location>
</feature>
<organism evidence="17">
    <name type="scientific">Human herpesvirus 1</name>
    <name type="common">HHV-1</name>
    <name type="synonym">Human herpes simplex virus 1</name>
    <dbReference type="NCBI Taxonomy" id="10298"/>
    <lineage>
        <taxon>Viruses</taxon>
        <taxon>Duplodnaviria</taxon>
        <taxon>Heunggongvirae</taxon>
        <taxon>Peploviricota</taxon>
        <taxon>Herviviricetes</taxon>
        <taxon>Herpesvirales</taxon>
        <taxon>Orthoherpesviridae</taxon>
        <taxon>Alphaherpesvirinae</taxon>
        <taxon>Simplexvirus</taxon>
        <taxon>Simplexvirus humanalpha1</taxon>
    </lineage>
</organism>
<dbReference type="EMBL" id="MH160359">
    <property type="protein sequence ID" value="AWO69160.1"/>
    <property type="molecule type" value="Genomic_DNA"/>
</dbReference>
<comment type="function">
    <text evidence="14">Provides the precursors necessary for DNA synthesis. Catalyzes the biosynthesis of deoxyribonucleotides from the corresponding ribonucleotides.</text>
</comment>
<sequence length="1224" mass="133555">MWIKSQRGWFRVPQVGALETCRSPCSCELASLPGFLCAPAFRTCSRLSSLAFGAIRQAAALSNLDPTTRRTRRRPLSSPPKPAASVEMASRPAASSPVEARAPVGGQEAGGPSAATQGEAAGAPLAHGHHVYCQRVNGVMVLSDKTPGSASYRISDSNFVQCGSNCTMIIDGDVVRGRPQDPGAAASPAPFVAVTNIGAGSDGGTAVVAFGGTPRRSAGTSTGTQTADVPAEALGGPPPPPRFTLGGGCCSCRDTRRRSAVFGGEGDPVGPAEFVSDDRSSDSDSDDSDDTDSETLSHASSDVSGGATYDDALDSDSSSDDSLQIDGPVCRPWSNDTAPLDVCPGTPGPGADAGGPSAVDPHAPTPEAGAGLAADPAVARDDAEGLSDPRPRLGTGTAYPVPLELTPENAEAVARFLGDAMNREPALMLEYFCRCAREETKRVPPRTFCSPHRLTEDDFGLLNYALVEMQRLCLDVPPVPPNAYMPYYLREYVTRLVNGFKPLVSRSARLYRILGVLVHLRIRTREASFEEWLRSKEVALDFGLTERLREHEAQLVILAQALDHYDCLIHSTPHTLVERGLQSALKYEEFYLKRFGGHYMESVFQMYTRIAGFLACRATRGMRHIALGREGSWWEMFKFFFHRLYDHQIVPSTPAMLNLGTRNYYTSSCYLVNPQATTNKATLRAITSNVSAILARNGGIGLCVQAFNDSGPGTASVMPALKVLDSLVAAHNKESARPTGACVYLEPWHTDVRAVLRMKGVLAGEEAQRCDNIFSALWMPDLFFKRLIRHLDGEKNVTWTLFDRDTSMSLADFHGEEFEKLYQHLEVMGFGEQIPIQELAYGIVRSAATTGSPFVMFKDAVNRHYIYDTQGAAIAGSNLCTEIVHPASKRSSGVCNLGSVNLARCVSRQTFDFGRLRDAVQACVLMVNIMIDSTLQPTPQCTRGNDNLRSMGIGMQGLHTACLKLGLDLESAEFQDLNKHIAEVMLLSAMKTSNALCVRGARPFNHFKRSMYRAGRFHWERFPDARPRYEGEWEMLRQSMMKHGLRNSQFIALMPTAASAQISDVSEGFAPLFTNLFSKVTRDGETLRPNTLLLKELERTFSGKRLLEVMDSLDAKQWSVAQALPCLEPTHPLRRFKTAFDYDQKLLIDLCADRAPYVDHSQSMTLYVTEKADGTLPASTLVRLLVHAYKRGLKTGMYYCKVRKATNSGVFGGDDNIVCTSCAL</sequence>
<feature type="binding site" evidence="13">
    <location>
        <begin position="878"/>
        <end position="882"/>
    </location>
    <ligand>
        <name>substrate</name>
    </ligand>
</feature>
<organismHost>
    <name type="scientific">Homo sapiens</name>
    <name type="common">Human</name>
    <dbReference type="NCBI Taxonomy" id="9606"/>
</organismHost>
<evidence type="ECO:0000256" key="5">
    <source>
        <dbReference type="ARBA" id="ARBA00022705"/>
    </source>
</evidence>
<dbReference type="FunFam" id="3.20.70.20:FF:000021">
    <property type="entry name" value="Ribonucleoside-diphosphate reductase large subunit"/>
    <property type="match status" value="1"/>
</dbReference>
<dbReference type="InterPro" id="IPR000788">
    <property type="entry name" value="RNR_lg_C"/>
</dbReference>
<dbReference type="GO" id="GO:0004748">
    <property type="term" value="F:ribonucleoside-diphosphate reductase activity, thioredoxin disulfide as acceptor"/>
    <property type="evidence" value="ECO:0007669"/>
    <property type="project" value="UniProtKB-UniRule"/>
</dbReference>
<comment type="similarity">
    <text evidence="1 13 14">Belongs to the ribonucleoside diphosphate reductase large chain family.</text>
</comment>
<feature type="compositionally biased region" description="Polar residues" evidence="15">
    <location>
        <begin position="218"/>
        <end position="227"/>
    </location>
</feature>
<evidence type="ECO:0000313" key="17">
    <source>
        <dbReference type="EMBL" id="AWO69160.1"/>
    </source>
</evidence>
<protein>
    <recommendedName>
        <fullName evidence="13">Ribonucleoside-diphosphate reductase large subunit</fullName>
        <shortName evidence="13">R1</shortName>
        <ecNumber evidence="13">1.17.4.1</ecNumber>
    </recommendedName>
    <alternativeName>
        <fullName evidence="13">Ribonucleotide reductase large subunit</fullName>
    </alternativeName>
</protein>
<dbReference type="InterPro" id="IPR013509">
    <property type="entry name" value="RNR_lsu_N"/>
</dbReference>
<keyword evidence="7 13" id="KW-0067">ATP-binding</keyword>
<evidence type="ECO:0000256" key="13">
    <source>
        <dbReference type="HAMAP-Rule" id="MF_04026"/>
    </source>
</evidence>
<evidence type="ECO:0000256" key="1">
    <source>
        <dbReference type="ARBA" id="ARBA00010406"/>
    </source>
</evidence>
<evidence type="ECO:0000256" key="8">
    <source>
        <dbReference type="ARBA" id="ARBA00022899"/>
    </source>
</evidence>
<dbReference type="PANTHER" id="PTHR11573:SF6">
    <property type="entry name" value="RIBONUCLEOSIDE-DIPHOSPHATE REDUCTASE LARGE SUBUNIT"/>
    <property type="match status" value="1"/>
</dbReference>
<evidence type="ECO:0000256" key="7">
    <source>
        <dbReference type="ARBA" id="ARBA00022840"/>
    </source>
</evidence>
<feature type="disulfide bond" description="Redox-active" evidence="13">
    <location>
        <begin position="669"/>
        <end position="895"/>
    </location>
</feature>
<keyword evidence="8" id="KW-1251">Viral latency</keyword>
<dbReference type="NCBIfam" id="TIGR02506">
    <property type="entry name" value="NrdE_NrdA"/>
    <property type="match status" value="1"/>
</dbReference>
<evidence type="ECO:0000256" key="11">
    <source>
        <dbReference type="ARBA" id="ARBA00023157"/>
    </source>
</evidence>
<dbReference type="PROSITE" id="PS00089">
    <property type="entry name" value="RIBORED_LARGE"/>
    <property type="match status" value="1"/>
</dbReference>
<feature type="compositionally biased region" description="Polar residues" evidence="15">
    <location>
        <begin position="294"/>
        <end position="303"/>
    </location>
</feature>
<feature type="site" description="Important for electron transfer" evidence="13">
    <location>
        <position position="1198"/>
    </location>
</feature>
<dbReference type="PRINTS" id="PR01183">
    <property type="entry name" value="RIBORDTASEM1"/>
</dbReference>
<feature type="domain" description="Ribonucleotide reductase large subunit" evidence="16">
    <location>
        <begin position="1033"/>
        <end position="1055"/>
    </location>
</feature>
<keyword evidence="6 13" id="KW-0547">Nucleotide-binding</keyword>
<evidence type="ECO:0000256" key="10">
    <source>
        <dbReference type="ARBA" id="ARBA00023002"/>
    </source>
</evidence>
<dbReference type="Pfam" id="PF00317">
    <property type="entry name" value="Ribonuc_red_lgN"/>
    <property type="match status" value="1"/>
</dbReference>
<name>A0A2U9A3U5_HHV1</name>